<keyword evidence="2" id="KW-1185">Reference proteome</keyword>
<reference evidence="1 2" key="1">
    <citation type="journal article" date="2021" name="Int. J. Syst. Evol. Microbiol.">
        <title>Reticulibacter mediterranei gen. nov., sp. nov., within the new family Reticulibacteraceae fam. nov., and Ktedonospora formicarum gen. nov., sp. nov., Ktedonobacter robiniae sp. nov., Dictyobacter formicarum sp. nov. and Dictyobacter arantiisoli sp. nov., belonging to the class Ktedonobacteria.</title>
        <authorList>
            <person name="Yabe S."/>
            <person name="Zheng Y."/>
            <person name="Wang C.M."/>
            <person name="Sakai Y."/>
            <person name="Abe K."/>
            <person name="Yokota A."/>
            <person name="Donadio S."/>
            <person name="Cavaletti L."/>
            <person name="Monciardini P."/>
        </authorList>
    </citation>
    <scope>NUCLEOTIDE SEQUENCE [LARGE SCALE GENOMIC DNA]</scope>
    <source>
        <strain evidence="1 2">SOSP1-30</strain>
    </source>
</reference>
<dbReference type="InterPro" id="IPR006175">
    <property type="entry name" value="YjgF/YER057c/UK114"/>
</dbReference>
<evidence type="ECO:0000313" key="1">
    <source>
        <dbReference type="EMBL" id="GHO59511.1"/>
    </source>
</evidence>
<dbReference type="PANTHER" id="PTHR43857:SF1">
    <property type="entry name" value="YJGH FAMILY PROTEIN"/>
    <property type="match status" value="1"/>
</dbReference>
<proteinExistence type="predicted"/>
<evidence type="ECO:0000313" key="2">
    <source>
        <dbReference type="Proteomes" id="UP000654345"/>
    </source>
</evidence>
<dbReference type="RefSeq" id="WP_201375689.1">
    <property type="nucleotide sequence ID" value="NZ_BNJG01000003.1"/>
</dbReference>
<organism evidence="1 2">
    <name type="scientific">Ktedonobacter robiniae</name>
    <dbReference type="NCBI Taxonomy" id="2778365"/>
    <lineage>
        <taxon>Bacteria</taxon>
        <taxon>Bacillati</taxon>
        <taxon>Chloroflexota</taxon>
        <taxon>Ktedonobacteria</taxon>
        <taxon>Ktedonobacterales</taxon>
        <taxon>Ktedonobacteraceae</taxon>
        <taxon>Ktedonobacter</taxon>
    </lineage>
</organism>
<dbReference type="CDD" id="cd00448">
    <property type="entry name" value="YjgF_YER057c_UK114_family"/>
    <property type="match status" value="1"/>
</dbReference>
<dbReference type="Proteomes" id="UP000654345">
    <property type="component" value="Unassembled WGS sequence"/>
</dbReference>
<dbReference type="InterPro" id="IPR035959">
    <property type="entry name" value="RutC-like_sf"/>
</dbReference>
<dbReference type="PANTHER" id="PTHR43857">
    <property type="entry name" value="BLR7761 PROTEIN"/>
    <property type="match status" value="1"/>
</dbReference>
<protein>
    <submittedName>
        <fullName evidence="1">Enamine deaminase RidA</fullName>
    </submittedName>
</protein>
<dbReference type="SUPFAM" id="SSF55298">
    <property type="entry name" value="YjgF-like"/>
    <property type="match status" value="1"/>
</dbReference>
<gene>
    <name evidence="1" type="ORF">KSB_79860</name>
</gene>
<sequence>MSHSTQPNPNQGIIEFLNPEHLHKNPAFTQVISVSGPAKTVYIGGQNAVDAQGNIVGKGDIKAQTQQVLVNVREALAAAGAEPEHIIKWNLYLIQGQSLREGFAAFQQFWGSRPNPPVITMLYVVGLANPDFLLEMDVTAVVPLA</sequence>
<comment type="caution">
    <text evidence="1">The sequence shown here is derived from an EMBL/GenBank/DDBJ whole genome shotgun (WGS) entry which is preliminary data.</text>
</comment>
<accession>A0ABQ3V2X1</accession>
<name>A0ABQ3V2X1_9CHLR</name>
<dbReference type="Pfam" id="PF01042">
    <property type="entry name" value="Ribonuc_L-PSP"/>
    <property type="match status" value="1"/>
</dbReference>
<dbReference type="EMBL" id="BNJG01000003">
    <property type="protein sequence ID" value="GHO59511.1"/>
    <property type="molecule type" value="Genomic_DNA"/>
</dbReference>
<dbReference type="Gene3D" id="3.30.1330.40">
    <property type="entry name" value="RutC-like"/>
    <property type="match status" value="1"/>
</dbReference>